<organism evidence="2 3">
    <name type="scientific">Canariomyces notabilis</name>
    <dbReference type="NCBI Taxonomy" id="2074819"/>
    <lineage>
        <taxon>Eukaryota</taxon>
        <taxon>Fungi</taxon>
        <taxon>Dikarya</taxon>
        <taxon>Ascomycota</taxon>
        <taxon>Pezizomycotina</taxon>
        <taxon>Sordariomycetes</taxon>
        <taxon>Sordariomycetidae</taxon>
        <taxon>Sordariales</taxon>
        <taxon>Chaetomiaceae</taxon>
        <taxon>Canariomyces</taxon>
    </lineage>
</organism>
<reference evidence="2" key="2">
    <citation type="submission" date="2023-05" db="EMBL/GenBank/DDBJ databases">
        <authorList>
            <consortium name="Lawrence Berkeley National Laboratory"/>
            <person name="Steindorff A."/>
            <person name="Hensen N."/>
            <person name="Bonometti L."/>
            <person name="Westerberg I."/>
            <person name="Brannstrom I.O."/>
            <person name="Guillou S."/>
            <person name="Cros-Aarteil S."/>
            <person name="Calhoun S."/>
            <person name="Haridas S."/>
            <person name="Kuo A."/>
            <person name="Mondo S."/>
            <person name="Pangilinan J."/>
            <person name="Riley R."/>
            <person name="Labutti K."/>
            <person name="Andreopoulos B."/>
            <person name="Lipzen A."/>
            <person name="Chen C."/>
            <person name="Yanf M."/>
            <person name="Daum C."/>
            <person name="Ng V."/>
            <person name="Clum A."/>
            <person name="Ohm R."/>
            <person name="Martin F."/>
            <person name="Silar P."/>
            <person name="Natvig D."/>
            <person name="Lalanne C."/>
            <person name="Gautier V."/>
            <person name="Ament-Velasquez S.L."/>
            <person name="Kruys A."/>
            <person name="Hutchinson M.I."/>
            <person name="Powell A.J."/>
            <person name="Barry K."/>
            <person name="Miller A.N."/>
            <person name="Grigoriev I.V."/>
            <person name="Debuchy R."/>
            <person name="Gladieux P."/>
            <person name="Thoren M.H."/>
            <person name="Johannesson H."/>
        </authorList>
    </citation>
    <scope>NUCLEOTIDE SEQUENCE</scope>
    <source>
        <strain evidence="2">CBS 508.74</strain>
    </source>
</reference>
<name>A0AAN6TNC5_9PEZI</name>
<evidence type="ECO:0000313" key="2">
    <source>
        <dbReference type="EMBL" id="KAK4117401.1"/>
    </source>
</evidence>
<feature type="region of interest" description="Disordered" evidence="1">
    <location>
        <begin position="1"/>
        <end position="68"/>
    </location>
</feature>
<evidence type="ECO:0000256" key="1">
    <source>
        <dbReference type="SAM" id="MobiDB-lite"/>
    </source>
</evidence>
<gene>
    <name evidence="2" type="ORF">N656DRAFT_35181</name>
</gene>
<keyword evidence="3" id="KW-1185">Reference proteome</keyword>
<protein>
    <submittedName>
        <fullName evidence="2">Uncharacterized protein</fullName>
    </submittedName>
</protein>
<dbReference type="AlphaFoldDB" id="A0AAN6TNC5"/>
<accession>A0AAN6TNC5</accession>
<dbReference type="RefSeq" id="XP_064674971.1">
    <property type="nucleotide sequence ID" value="XM_064809336.1"/>
</dbReference>
<reference evidence="2" key="1">
    <citation type="journal article" date="2023" name="Mol. Phylogenet. Evol.">
        <title>Genome-scale phylogeny and comparative genomics of the fungal order Sordariales.</title>
        <authorList>
            <person name="Hensen N."/>
            <person name="Bonometti L."/>
            <person name="Westerberg I."/>
            <person name="Brannstrom I.O."/>
            <person name="Guillou S."/>
            <person name="Cros-Aarteil S."/>
            <person name="Calhoun S."/>
            <person name="Haridas S."/>
            <person name="Kuo A."/>
            <person name="Mondo S."/>
            <person name="Pangilinan J."/>
            <person name="Riley R."/>
            <person name="LaButti K."/>
            <person name="Andreopoulos B."/>
            <person name="Lipzen A."/>
            <person name="Chen C."/>
            <person name="Yan M."/>
            <person name="Daum C."/>
            <person name="Ng V."/>
            <person name="Clum A."/>
            <person name="Steindorff A."/>
            <person name="Ohm R.A."/>
            <person name="Martin F."/>
            <person name="Silar P."/>
            <person name="Natvig D.O."/>
            <person name="Lalanne C."/>
            <person name="Gautier V."/>
            <person name="Ament-Velasquez S.L."/>
            <person name="Kruys A."/>
            <person name="Hutchinson M.I."/>
            <person name="Powell A.J."/>
            <person name="Barry K."/>
            <person name="Miller A.N."/>
            <person name="Grigoriev I.V."/>
            <person name="Debuchy R."/>
            <person name="Gladieux P."/>
            <person name="Hiltunen Thoren M."/>
            <person name="Johannesson H."/>
        </authorList>
    </citation>
    <scope>NUCLEOTIDE SEQUENCE</scope>
    <source>
        <strain evidence="2">CBS 508.74</strain>
    </source>
</reference>
<proteinExistence type="predicted"/>
<sequence length="193" mass="21559">MLRNATEQFGRPAHDVRQGETAQEDEFVGPPRKPMRRTAHRLRYDDGARGLEPETGHEAKSNHPEPHSMLQKEISVAELREFSNTMQTAADALKFLGQVAENKIIMVEQNDRGTLHSAFGDAQPKVRGPDFQQNMKPAWTVPPQARPSPVQSRFDKENVETTAVTIEIASANKEMPEAQTRGPQQALTSPNQL</sequence>
<dbReference type="EMBL" id="MU853332">
    <property type="protein sequence ID" value="KAK4117401.1"/>
    <property type="molecule type" value="Genomic_DNA"/>
</dbReference>
<feature type="region of interest" description="Disordered" evidence="1">
    <location>
        <begin position="140"/>
        <end position="159"/>
    </location>
</feature>
<dbReference type="Proteomes" id="UP001302812">
    <property type="component" value="Unassembled WGS sequence"/>
</dbReference>
<feature type="region of interest" description="Disordered" evidence="1">
    <location>
        <begin position="171"/>
        <end position="193"/>
    </location>
</feature>
<feature type="compositionally biased region" description="Basic and acidic residues" evidence="1">
    <location>
        <begin position="42"/>
        <end position="66"/>
    </location>
</feature>
<evidence type="ECO:0000313" key="3">
    <source>
        <dbReference type="Proteomes" id="UP001302812"/>
    </source>
</evidence>
<comment type="caution">
    <text evidence="2">The sequence shown here is derived from an EMBL/GenBank/DDBJ whole genome shotgun (WGS) entry which is preliminary data.</text>
</comment>
<feature type="compositionally biased region" description="Polar residues" evidence="1">
    <location>
        <begin position="181"/>
        <end position="193"/>
    </location>
</feature>
<dbReference type="GeneID" id="89933460"/>